<dbReference type="InterPro" id="IPR036918">
    <property type="entry name" value="Pyrv_Knase_C_sf"/>
</dbReference>
<dbReference type="EMBL" id="JALLKP010000071">
    <property type="protein sequence ID" value="KAK2194634.1"/>
    <property type="molecule type" value="Genomic_DNA"/>
</dbReference>
<evidence type="ECO:0000256" key="8">
    <source>
        <dbReference type="ARBA" id="ARBA00022777"/>
    </source>
</evidence>
<dbReference type="EMBL" id="JALLKP010000002">
    <property type="protein sequence ID" value="KAK2196529.1"/>
    <property type="molecule type" value="Genomic_DNA"/>
</dbReference>
<keyword evidence="7" id="KW-0547">Nucleotide-binding</keyword>
<dbReference type="PROSITE" id="PS00110">
    <property type="entry name" value="PYRUVATE_KINASE"/>
    <property type="match status" value="1"/>
</dbReference>
<evidence type="ECO:0000313" key="18">
    <source>
        <dbReference type="Proteomes" id="UP001214638"/>
    </source>
</evidence>
<sequence>MSSGFEKVDLFQHASFGIEDFNRKASPKDLELKRTHIVCTMGPACGDVDTVVKMIDAGMNVCRFNFSHGDHAAHKKTLDIIHEAIKRRPDANLGLMLDTKGPEIRTGFLKDHTPIQLERGQKLKITTDYSFLGDNTRIACSYPLLATSVHAGDVVLIADGSITCKVLEVLVDEIEVEVMNSATLGERKNLNLPNVKVDLPILSEKDKDDILNFGVKYNMDFIALSFTQSAQDVHYTRQILGEHAKKIKIIPKIENMEGVINYDEILEASDGIMIARGDLGMEIDLAKVSLAQKWMTKKANIAAKPIITATQMLESMIKNPRPTRAEAADVGNAVLDGTDCVMLSGETAGGQYPVVCVEYMAKLCYEAENAFIQPMNLMLPSTTSNGEMVSTESISKAAVNLATDIGASLIICLTCSGNTARFISKYRPRCNIIALCLNRHVLKSLSLSRGVTPMLVNSFQDPNKIINETLQLAKQRGFCKSGAVAVSLFGLSANGNVPVSEILRIIKVD</sequence>
<evidence type="ECO:0000259" key="15">
    <source>
        <dbReference type="Pfam" id="PF02887"/>
    </source>
</evidence>
<dbReference type="Gene3D" id="3.20.20.60">
    <property type="entry name" value="Phosphoenolpyruvate-binding domains"/>
    <property type="match status" value="1"/>
</dbReference>
<dbReference type="InterPro" id="IPR018209">
    <property type="entry name" value="Pyrv_Knase_AS"/>
</dbReference>
<dbReference type="GO" id="GO:0030955">
    <property type="term" value="F:potassium ion binding"/>
    <property type="evidence" value="ECO:0007669"/>
    <property type="project" value="InterPro"/>
</dbReference>
<dbReference type="GeneID" id="94336074"/>
<gene>
    <name evidence="17" type="ORF">BdWA1_001776</name>
    <name evidence="16" type="ORF">BdWA1_003891</name>
</gene>
<dbReference type="InterPro" id="IPR015806">
    <property type="entry name" value="Pyrv_Knase_insert_dom_sf"/>
</dbReference>
<dbReference type="NCBIfam" id="TIGR01064">
    <property type="entry name" value="pyruv_kin"/>
    <property type="match status" value="1"/>
</dbReference>
<evidence type="ECO:0000256" key="6">
    <source>
        <dbReference type="ARBA" id="ARBA00022723"/>
    </source>
</evidence>
<evidence type="ECO:0000313" key="17">
    <source>
        <dbReference type="EMBL" id="KAK2196529.1"/>
    </source>
</evidence>
<evidence type="ECO:0000256" key="10">
    <source>
        <dbReference type="ARBA" id="ARBA00022842"/>
    </source>
</evidence>
<evidence type="ECO:0000256" key="7">
    <source>
        <dbReference type="ARBA" id="ARBA00022741"/>
    </source>
</evidence>
<comment type="similarity">
    <text evidence="3 13">Belongs to the pyruvate kinase family.</text>
</comment>
<dbReference type="RefSeq" id="XP_067803371.1">
    <property type="nucleotide sequence ID" value="XM_067946807.1"/>
</dbReference>
<dbReference type="GO" id="GO:0000287">
    <property type="term" value="F:magnesium ion binding"/>
    <property type="evidence" value="ECO:0007669"/>
    <property type="project" value="InterPro"/>
</dbReference>
<keyword evidence="6" id="KW-0479">Metal-binding</keyword>
<dbReference type="GO" id="GO:0016301">
    <property type="term" value="F:kinase activity"/>
    <property type="evidence" value="ECO:0007669"/>
    <property type="project" value="UniProtKB-KW"/>
</dbReference>
<dbReference type="InterPro" id="IPR015793">
    <property type="entry name" value="Pyrv_Knase_brl"/>
</dbReference>
<keyword evidence="10 13" id="KW-0460">Magnesium</keyword>
<proteinExistence type="inferred from homology"/>
<reference evidence="17" key="1">
    <citation type="journal article" date="2023" name="Nat. Microbiol.">
        <title>Babesia duncani multi-omics identifies virulence factors and drug targets.</title>
        <authorList>
            <person name="Singh P."/>
            <person name="Lonardi S."/>
            <person name="Liang Q."/>
            <person name="Vydyam P."/>
            <person name="Khabirova E."/>
            <person name="Fang T."/>
            <person name="Gihaz S."/>
            <person name="Thekkiniath J."/>
            <person name="Munshi M."/>
            <person name="Abel S."/>
            <person name="Ciampossin L."/>
            <person name="Batugedara G."/>
            <person name="Gupta M."/>
            <person name="Lu X.M."/>
            <person name="Lenz T."/>
            <person name="Chakravarty S."/>
            <person name="Cornillot E."/>
            <person name="Hu Y."/>
            <person name="Ma W."/>
            <person name="Gonzalez L.M."/>
            <person name="Sanchez S."/>
            <person name="Estrada K."/>
            <person name="Sanchez-Flores A."/>
            <person name="Montero E."/>
            <person name="Harb O.S."/>
            <person name="Le Roch K.G."/>
            <person name="Mamoun C.B."/>
        </authorList>
    </citation>
    <scope>NUCLEOTIDE SEQUENCE</scope>
    <source>
        <strain evidence="17">WA1</strain>
    </source>
</reference>
<keyword evidence="18" id="KW-1185">Reference proteome</keyword>
<dbReference type="PANTHER" id="PTHR11817">
    <property type="entry name" value="PYRUVATE KINASE"/>
    <property type="match status" value="1"/>
</dbReference>
<dbReference type="KEGG" id="bdw:94336074"/>
<name>A0AAD9PKI2_9APIC</name>
<dbReference type="NCBIfam" id="NF004491">
    <property type="entry name" value="PRK05826.1"/>
    <property type="match status" value="1"/>
</dbReference>
<dbReference type="AlphaFoldDB" id="A0AAD9PKI2"/>
<dbReference type="GO" id="GO:0004743">
    <property type="term" value="F:pyruvate kinase activity"/>
    <property type="evidence" value="ECO:0007669"/>
    <property type="project" value="UniProtKB-EC"/>
</dbReference>
<evidence type="ECO:0000313" key="16">
    <source>
        <dbReference type="EMBL" id="KAK2194634.1"/>
    </source>
</evidence>
<evidence type="ECO:0000256" key="13">
    <source>
        <dbReference type="RuleBase" id="RU000504"/>
    </source>
</evidence>
<evidence type="ECO:0000256" key="4">
    <source>
        <dbReference type="ARBA" id="ARBA00012142"/>
    </source>
</evidence>
<dbReference type="Gene3D" id="2.40.33.10">
    <property type="entry name" value="PK beta-barrel domain-like"/>
    <property type="match status" value="1"/>
</dbReference>
<comment type="catalytic activity">
    <reaction evidence="13">
        <text>pyruvate + ATP = phosphoenolpyruvate + ADP + H(+)</text>
        <dbReference type="Rhea" id="RHEA:18157"/>
        <dbReference type="ChEBI" id="CHEBI:15361"/>
        <dbReference type="ChEBI" id="CHEBI:15378"/>
        <dbReference type="ChEBI" id="CHEBI:30616"/>
        <dbReference type="ChEBI" id="CHEBI:58702"/>
        <dbReference type="ChEBI" id="CHEBI:456216"/>
        <dbReference type="EC" id="2.7.1.40"/>
    </reaction>
</comment>
<dbReference type="SUPFAM" id="SSF50800">
    <property type="entry name" value="PK beta-barrel domain-like"/>
    <property type="match status" value="1"/>
</dbReference>
<accession>A0AAD9PKI2</accession>
<dbReference type="SUPFAM" id="SSF52935">
    <property type="entry name" value="PK C-terminal domain-like"/>
    <property type="match status" value="1"/>
</dbReference>
<feature type="domain" description="Pyruvate kinase C-terminal" evidence="15">
    <location>
        <begin position="392"/>
        <end position="494"/>
    </location>
</feature>
<dbReference type="InterPro" id="IPR040442">
    <property type="entry name" value="Pyrv_kinase-like_dom_sf"/>
</dbReference>
<comment type="cofactor">
    <cofactor evidence="1">
        <name>K(+)</name>
        <dbReference type="ChEBI" id="CHEBI:29103"/>
    </cofactor>
</comment>
<organism evidence="17 18">
    <name type="scientific">Babesia duncani</name>
    <dbReference type="NCBI Taxonomy" id="323732"/>
    <lineage>
        <taxon>Eukaryota</taxon>
        <taxon>Sar</taxon>
        <taxon>Alveolata</taxon>
        <taxon>Apicomplexa</taxon>
        <taxon>Aconoidasida</taxon>
        <taxon>Piroplasmida</taxon>
        <taxon>Babesiidae</taxon>
        <taxon>Babesia</taxon>
    </lineage>
</organism>
<dbReference type="Proteomes" id="UP001214638">
    <property type="component" value="Unassembled WGS sequence"/>
</dbReference>
<dbReference type="EC" id="2.7.1.40" evidence="4 13"/>
<dbReference type="Gene3D" id="3.40.1380.20">
    <property type="entry name" value="Pyruvate kinase, C-terminal domain"/>
    <property type="match status" value="1"/>
</dbReference>
<keyword evidence="12 17" id="KW-0670">Pyruvate</keyword>
<keyword evidence="11 13" id="KW-0324">Glycolysis</keyword>
<dbReference type="Pfam" id="PF00224">
    <property type="entry name" value="PK"/>
    <property type="match status" value="1"/>
</dbReference>
<evidence type="ECO:0000256" key="9">
    <source>
        <dbReference type="ARBA" id="ARBA00022840"/>
    </source>
</evidence>
<evidence type="ECO:0000259" key="14">
    <source>
        <dbReference type="Pfam" id="PF00224"/>
    </source>
</evidence>
<keyword evidence="9" id="KW-0067">ATP-binding</keyword>
<comment type="pathway">
    <text evidence="2 13">Carbohydrate degradation; glycolysis; pyruvate from D-glyceraldehyde 3-phosphate: step 5/5.</text>
</comment>
<dbReference type="InterPro" id="IPR015813">
    <property type="entry name" value="Pyrv/PenolPyrv_kinase-like_dom"/>
</dbReference>
<dbReference type="NCBIfam" id="NF004978">
    <property type="entry name" value="PRK06354.1"/>
    <property type="match status" value="1"/>
</dbReference>
<dbReference type="GO" id="GO:0005524">
    <property type="term" value="F:ATP binding"/>
    <property type="evidence" value="ECO:0007669"/>
    <property type="project" value="UniProtKB-KW"/>
</dbReference>
<feature type="domain" description="Pyruvate kinase barrel" evidence="14">
    <location>
        <begin position="33"/>
        <end position="356"/>
    </location>
</feature>
<evidence type="ECO:0000256" key="3">
    <source>
        <dbReference type="ARBA" id="ARBA00008663"/>
    </source>
</evidence>
<dbReference type="InterPro" id="IPR011037">
    <property type="entry name" value="Pyrv_Knase-like_insert_dom_sf"/>
</dbReference>
<evidence type="ECO:0000256" key="11">
    <source>
        <dbReference type="ARBA" id="ARBA00023152"/>
    </source>
</evidence>
<evidence type="ECO:0000256" key="5">
    <source>
        <dbReference type="ARBA" id="ARBA00022679"/>
    </source>
</evidence>
<keyword evidence="8 13" id="KW-0418">Kinase</keyword>
<evidence type="ECO:0000256" key="12">
    <source>
        <dbReference type="ARBA" id="ARBA00023317"/>
    </source>
</evidence>
<dbReference type="InterPro" id="IPR015795">
    <property type="entry name" value="Pyrv_Knase_C"/>
</dbReference>
<dbReference type="FunFam" id="2.40.33.10:FF:000001">
    <property type="entry name" value="Pyruvate kinase"/>
    <property type="match status" value="1"/>
</dbReference>
<evidence type="ECO:0000256" key="1">
    <source>
        <dbReference type="ARBA" id="ARBA00001958"/>
    </source>
</evidence>
<protein>
    <recommendedName>
        <fullName evidence="4 13">Pyruvate kinase</fullName>
        <ecNumber evidence="4 13">2.7.1.40</ecNumber>
    </recommendedName>
</protein>
<evidence type="ECO:0000256" key="2">
    <source>
        <dbReference type="ARBA" id="ARBA00004997"/>
    </source>
</evidence>
<dbReference type="Pfam" id="PF02887">
    <property type="entry name" value="PK_C"/>
    <property type="match status" value="1"/>
</dbReference>
<dbReference type="SUPFAM" id="SSF51621">
    <property type="entry name" value="Phosphoenolpyruvate/pyruvate domain"/>
    <property type="match status" value="1"/>
</dbReference>
<comment type="caution">
    <text evidence="17">The sequence shown here is derived from an EMBL/GenBank/DDBJ whole genome shotgun (WGS) entry which is preliminary data.</text>
</comment>
<keyword evidence="5 13" id="KW-0808">Transferase</keyword>
<dbReference type="InterPro" id="IPR001697">
    <property type="entry name" value="Pyr_Knase"/>
</dbReference>
<dbReference type="PRINTS" id="PR01050">
    <property type="entry name" value="PYRUVTKNASE"/>
</dbReference>